<evidence type="ECO:0000256" key="3">
    <source>
        <dbReference type="ARBA" id="ARBA00022692"/>
    </source>
</evidence>
<dbReference type="GO" id="GO:0043165">
    <property type="term" value="P:Gram-negative-bacterium-type cell outer membrane assembly"/>
    <property type="evidence" value="ECO:0007669"/>
    <property type="project" value="UniProtKB-UniRule"/>
</dbReference>
<comment type="subunit">
    <text evidence="6">Component of the lipopolysaccharide transport and assembly complex. Interacts with LptA and the LptBFG transporter complex.</text>
</comment>
<dbReference type="Proteomes" id="UP000295531">
    <property type="component" value="Unassembled WGS sequence"/>
</dbReference>
<gene>
    <name evidence="6" type="primary">lptC</name>
    <name evidence="8" type="ORF">DEU29_10867</name>
</gene>
<organism evidence="8 9">
    <name type="scientific">Idiomarina aquatica</name>
    <dbReference type="NCBI Taxonomy" id="1327752"/>
    <lineage>
        <taxon>Bacteria</taxon>
        <taxon>Pseudomonadati</taxon>
        <taxon>Pseudomonadota</taxon>
        <taxon>Gammaproteobacteria</taxon>
        <taxon>Alteromonadales</taxon>
        <taxon>Idiomarinaceae</taxon>
        <taxon>Idiomarina</taxon>
    </lineage>
</organism>
<comment type="function">
    <text evidence="7">Required for the translocation of lipopolysaccharide (LPS) from the inner membrane to the outer membrane.</text>
</comment>
<proteinExistence type="inferred from homology"/>
<dbReference type="InterPro" id="IPR010664">
    <property type="entry name" value="LipoPS_assembly_LptC-rel"/>
</dbReference>
<evidence type="ECO:0000313" key="8">
    <source>
        <dbReference type="EMBL" id="TDP32722.1"/>
    </source>
</evidence>
<dbReference type="Gene3D" id="2.60.450.10">
    <property type="entry name" value="Lipopolysaccharide (LPS) transport protein A like domain"/>
    <property type="match status" value="1"/>
</dbReference>
<evidence type="ECO:0000256" key="2">
    <source>
        <dbReference type="ARBA" id="ARBA00022519"/>
    </source>
</evidence>
<evidence type="ECO:0000313" key="9">
    <source>
        <dbReference type="Proteomes" id="UP000295531"/>
    </source>
</evidence>
<accession>A0A4V3CN59</accession>
<comment type="caution">
    <text evidence="8">The sequence shown here is derived from an EMBL/GenBank/DDBJ whole genome shotgun (WGS) entry which is preliminary data.</text>
</comment>
<comment type="subcellular location">
    <subcellularLocation>
        <location evidence="6">Cell inner membrane</location>
        <topology evidence="6">Single-pass membrane protein</topology>
    </subcellularLocation>
</comment>
<sequence>MNRRVALILLLLFGAGVLLVWRPFSSGDGDGSERRSQVMQPDFTARGLQTRLFESGGDLAHQLDAEGMAHYIQIGLTELTQPTYTVYTQDDLATWQISAEQGTFYDDQTLILERGVEINSLQPDTAIQRVITEYLVIDMAAESMRTDYPVTLFGPQLTIRGDGLKADLYAEKMELNRHVKTVFEPR</sequence>
<keyword evidence="9" id="KW-1185">Reference proteome</keyword>
<keyword evidence="2 6" id="KW-0997">Cell inner membrane</keyword>
<dbReference type="PANTHER" id="PTHR37481:SF1">
    <property type="entry name" value="LIPOPOLYSACCHARIDE EXPORT SYSTEM PROTEIN LPTC"/>
    <property type="match status" value="1"/>
</dbReference>
<dbReference type="HAMAP" id="MF_01915">
    <property type="entry name" value="LPS_assembly_LptC"/>
    <property type="match status" value="1"/>
</dbReference>
<keyword evidence="3 6" id="KW-0812">Transmembrane</keyword>
<dbReference type="InterPro" id="IPR052363">
    <property type="entry name" value="LPS_export_LptC"/>
</dbReference>
<comment type="similarity">
    <text evidence="6 7">Belongs to the LptC family.</text>
</comment>
<dbReference type="EMBL" id="SNXI01000008">
    <property type="protein sequence ID" value="TDP32722.1"/>
    <property type="molecule type" value="Genomic_DNA"/>
</dbReference>
<dbReference type="RefSeq" id="WP_133539765.1">
    <property type="nucleotide sequence ID" value="NZ_SNXI01000008.1"/>
</dbReference>
<dbReference type="GO" id="GO:0005886">
    <property type="term" value="C:plasma membrane"/>
    <property type="evidence" value="ECO:0007669"/>
    <property type="project" value="UniProtKB-SubCell"/>
</dbReference>
<dbReference type="AlphaFoldDB" id="A0A4V3CN59"/>
<name>A0A4V3CN59_9GAMM</name>
<dbReference type="PIRSF" id="PIRSF028513">
    <property type="entry name" value="LptC"/>
    <property type="match status" value="1"/>
</dbReference>
<dbReference type="GO" id="GO:0030288">
    <property type="term" value="C:outer membrane-bounded periplasmic space"/>
    <property type="evidence" value="ECO:0007669"/>
    <property type="project" value="TreeGrafter"/>
</dbReference>
<protein>
    <recommendedName>
        <fullName evidence="6 7">Lipopolysaccharide export system protein LptC</fullName>
    </recommendedName>
</protein>
<comment type="function">
    <text evidence="6">Involved in the assembly of lipopolysaccharide (LPS). Required for the translocation of LPS from the inner membrane to the outer membrane. Facilitates the transfer of LPS from the inner membrane to the periplasmic protein LptA. Could be a docking site for LptA.</text>
</comment>
<evidence type="ECO:0000256" key="5">
    <source>
        <dbReference type="ARBA" id="ARBA00023136"/>
    </source>
</evidence>
<dbReference type="GO" id="GO:0017089">
    <property type="term" value="F:glycolipid transfer activity"/>
    <property type="evidence" value="ECO:0007669"/>
    <property type="project" value="TreeGrafter"/>
</dbReference>
<evidence type="ECO:0000256" key="7">
    <source>
        <dbReference type="PIRNR" id="PIRNR028513"/>
    </source>
</evidence>
<keyword evidence="5 6" id="KW-0472">Membrane</keyword>
<dbReference type="Pfam" id="PF06835">
    <property type="entry name" value="LptC"/>
    <property type="match status" value="1"/>
</dbReference>
<dbReference type="InterPro" id="IPR026265">
    <property type="entry name" value="LptC"/>
</dbReference>
<dbReference type="PANTHER" id="PTHR37481">
    <property type="entry name" value="LIPOPOLYSACCHARIDE EXPORT SYSTEM PROTEIN LPTC"/>
    <property type="match status" value="1"/>
</dbReference>
<keyword evidence="4 6" id="KW-1133">Transmembrane helix</keyword>
<evidence type="ECO:0000256" key="6">
    <source>
        <dbReference type="HAMAP-Rule" id="MF_01915"/>
    </source>
</evidence>
<keyword evidence="1 6" id="KW-1003">Cell membrane</keyword>
<evidence type="ECO:0000256" key="1">
    <source>
        <dbReference type="ARBA" id="ARBA00022475"/>
    </source>
</evidence>
<dbReference type="OrthoDB" id="6193381at2"/>
<dbReference type="GO" id="GO:0015221">
    <property type="term" value="F:lipopolysaccharide transmembrane transporter activity"/>
    <property type="evidence" value="ECO:0007669"/>
    <property type="project" value="InterPro"/>
</dbReference>
<evidence type="ECO:0000256" key="4">
    <source>
        <dbReference type="ARBA" id="ARBA00022989"/>
    </source>
</evidence>
<dbReference type="NCBIfam" id="TIGR04409">
    <property type="entry name" value="LptC_YrbK"/>
    <property type="match status" value="1"/>
</dbReference>
<reference evidence="8 9" key="1">
    <citation type="submission" date="2019-03" db="EMBL/GenBank/DDBJ databases">
        <title>Freshwater and sediment microbial communities from various areas in North America, analyzing microbe dynamics in response to fracking.</title>
        <authorList>
            <person name="Lamendella R."/>
        </authorList>
    </citation>
    <scope>NUCLEOTIDE SEQUENCE [LARGE SCALE GENOMIC DNA]</scope>
    <source>
        <strain evidence="8 9">18_TX</strain>
    </source>
</reference>